<feature type="compositionally biased region" description="Basic residues" evidence="6">
    <location>
        <begin position="202"/>
        <end position="213"/>
    </location>
</feature>
<comment type="caution">
    <text evidence="8">The sequence shown here is derived from an EMBL/GenBank/DDBJ whole genome shotgun (WGS) entry which is preliminary data.</text>
</comment>
<evidence type="ECO:0000313" key="8">
    <source>
        <dbReference type="EMBL" id="PHT71275.1"/>
    </source>
</evidence>
<dbReference type="InterPro" id="IPR046357">
    <property type="entry name" value="PPIase_dom_sf"/>
</dbReference>
<keyword evidence="4 5" id="KW-0413">Isomerase</keyword>
<dbReference type="InterPro" id="IPR001179">
    <property type="entry name" value="PPIase_FKBP_dom"/>
</dbReference>
<dbReference type="Gene3D" id="3.10.450.10">
    <property type="match status" value="1"/>
</dbReference>
<dbReference type="PANTHER" id="PTHR43811:SF40">
    <property type="entry name" value="PEPTIDYLPROLYL ISOMERASE"/>
    <property type="match status" value="1"/>
</dbReference>
<feature type="compositionally biased region" description="Acidic residues" evidence="6">
    <location>
        <begin position="30"/>
        <end position="40"/>
    </location>
</feature>
<dbReference type="PROSITE" id="PS50059">
    <property type="entry name" value="FKBP_PPIASE"/>
    <property type="match status" value="1"/>
</dbReference>
<accession>A0A2G2YNK8</accession>
<gene>
    <name evidence="8" type="ORF">T459_26379</name>
</gene>
<dbReference type="EMBL" id="AYRZ02000010">
    <property type="protein sequence ID" value="PHT71275.1"/>
    <property type="molecule type" value="Genomic_DNA"/>
</dbReference>
<feature type="domain" description="PPIase FKBP-type" evidence="7">
    <location>
        <begin position="251"/>
        <end position="341"/>
    </location>
</feature>
<dbReference type="Gene3D" id="3.10.50.40">
    <property type="match status" value="1"/>
</dbReference>
<organism evidence="8 9">
    <name type="scientific">Capsicum annuum</name>
    <name type="common">Capsicum pepper</name>
    <dbReference type="NCBI Taxonomy" id="4072"/>
    <lineage>
        <taxon>Eukaryota</taxon>
        <taxon>Viridiplantae</taxon>
        <taxon>Streptophyta</taxon>
        <taxon>Embryophyta</taxon>
        <taxon>Tracheophyta</taxon>
        <taxon>Spermatophyta</taxon>
        <taxon>Magnoliopsida</taxon>
        <taxon>eudicotyledons</taxon>
        <taxon>Gunneridae</taxon>
        <taxon>Pentapetalae</taxon>
        <taxon>asterids</taxon>
        <taxon>lamiids</taxon>
        <taxon>Solanales</taxon>
        <taxon>Solanaceae</taxon>
        <taxon>Solanoideae</taxon>
        <taxon>Capsiceae</taxon>
        <taxon>Capsicum</taxon>
    </lineage>
</organism>
<dbReference type="GO" id="GO:0003755">
    <property type="term" value="F:peptidyl-prolyl cis-trans isomerase activity"/>
    <property type="evidence" value="ECO:0000318"/>
    <property type="project" value="GO_Central"/>
</dbReference>
<feature type="region of interest" description="Disordered" evidence="6">
    <location>
        <begin position="376"/>
        <end position="467"/>
    </location>
</feature>
<proteinExistence type="predicted"/>
<dbReference type="Proteomes" id="UP000222542">
    <property type="component" value="Unassembled WGS sequence"/>
</dbReference>
<dbReference type="Gramene" id="PHT71275">
    <property type="protein sequence ID" value="PHT71275"/>
    <property type="gene ID" value="T459_26379"/>
</dbReference>
<name>A0A2G2YNK8_CAPAN</name>
<protein>
    <recommendedName>
        <fullName evidence="2 5">peptidylprolyl isomerase</fullName>
        <ecNumber evidence="2 5">5.2.1.8</ecNumber>
    </recommendedName>
</protein>
<dbReference type="AlphaFoldDB" id="A0A2G2YNK8"/>
<evidence type="ECO:0000256" key="4">
    <source>
        <dbReference type="ARBA" id="ARBA00023235"/>
    </source>
</evidence>
<feature type="compositionally biased region" description="Basic residues" evidence="6">
    <location>
        <begin position="389"/>
        <end position="398"/>
    </location>
</feature>
<evidence type="ECO:0000313" key="9">
    <source>
        <dbReference type="Proteomes" id="UP000222542"/>
    </source>
</evidence>
<dbReference type="SUPFAM" id="SSF54534">
    <property type="entry name" value="FKBP-like"/>
    <property type="match status" value="1"/>
</dbReference>
<keyword evidence="3 5" id="KW-0697">Rotamase</keyword>
<keyword evidence="9" id="KW-1185">Reference proteome</keyword>
<dbReference type="STRING" id="4072.A0A2G2YNK8"/>
<sequence length="616" mass="69089">MGEPEKVNEVGGRGRKRESNEDEGIIKEEESSEYCSDESSDFSIGYDSDDPAFEILEGKPDGKIWKQYYKEWEESEGFDISVHPGTSFMAGIHQVHDYLSDPKIKEEYTELCKLAIADFNSKNEGDNKRYVFEEIVNVNASYAAPAGTWYYFTFDARDTTVDATAADAIKTFQANVWHGLFDGTAEVYLCRLKKILSTEDKKKKKKKKKSRHNGKQEVEQDKPSLVKSFDSGLVIEELSEGKPRGKKAFVGLKVAVRYTGKLMENDKIFYNNMGEGGEPFEFRLAAGQAIKGFEIGVVGMRVGDKRRITIPPDLGYGDQGHGGVIPPDSWLVCVDHALSLRVMVRFRSESSDSIKFEDVAEDGDKDGSTDDAFKILEEGEPRDESGTLKRPKKKKHHLNVTDEEENLIVIKGNTDSPLSDSEDEDGFSHRESKSKSATSKKSDGIEDEDTHEEALNEKARGTDVDERKGLQRIVCEDTSKTYDYQSRGEQIKQKKVMDGEELAGAHPEHVEANDEPIDDDFSMYLPSTVPNSGVQEHENSSWVCNGLSLFKCKSMEDLDMTLNGTLTTCLIEKGNLETKLIHLFPSNLLIIADWPNPLNLSLPNEFVFSKFLGNHP</sequence>
<feature type="region of interest" description="Disordered" evidence="6">
    <location>
        <begin position="1"/>
        <end position="45"/>
    </location>
</feature>
<dbReference type="InterPro" id="IPR046350">
    <property type="entry name" value="Cystatin_sf"/>
</dbReference>
<feature type="region of interest" description="Disordered" evidence="6">
    <location>
        <begin position="201"/>
        <end position="221"/>
    </location>
</feature>
<evidence type="ECO:0000256" key="2">
    <source>
        <dbReference type="ARBA" id="ARBA00013194"/>
    </source>
</evidence>
<evidence type="ECO:0000259" key="7">
    <source>
        <dbReference type="PROSITE" id="PS50059"/>
    </source>
</evidence>
<comment type="catalytic activity">
    <reaction evidence="1 5">
        <text>[protein]-peptidylproline (omega=180) = [protein]-peptidylproline (omega=0)</text>
        <dbReference type="Rhea" id="RHEA:16237"/>
        <dbReference type="Rhea" id="RHEA-COMP:10747"/>
        <dbReference type="Rhea" id="RHEA-COMP:10748"/>
        <dbReference type="ChEBI" id="CHEBI:83833"/>
        <dbReference type="ChEBI" id="CHEBI:83834"/>
        <dbReference type="EC" id="5.2.1.8"/>
    </reaction>
</comment>
<evidence type="ECO:0000256" key="5">
    <source>
        <dbReference type="PROSITE-ProRule" id="PRU00277"/>
    </source>
</evidence>
<reference evidence="8 9" key="2">
    <citation type="journal article" date="2017" name="Genome Biol.">
        <title>New reference genome sequences of hot pepper reveal the massive evolution of plant disease-resistance genes by retroduplication.</title>
        <authorList>
            <person name="Kim S."/>
            <person name="Park J."/>
            <person name="Yeom S.I."/>
            <person name="Kim Y.M."/>
            <person name="Seo E."/>
            <person name="Kim K.T."/>
            <person name="Kim M.S."/>
            <person name="Lee J.M."/>
            <person name="Cheong K."/>
            <person name="Shin H.S."/>
            <person name="Kim S.B."/>
            <person name="Han K."/>
            <person name="Lee J."/>
            <person name="Park M."/>
            <person name="Lee H.A."/>
            <person name="Lee H.Y."/>
            <person name="Lee Y."/>
            <person name="Oh S."/>
            <person name="Lee J.H."/>
            <person name="Choi E."/>
            <person name="Choi E."/>
            <person name="Lee S.E."/>
            <person name="Jeon J."/>
            <person name="Kim H."/>
            <person name="Choi G."/>
            <person name="Song H."/>
            <person name="Lee J."/>
            <person name="Lee S.C."/>
            <person name="Kwon J.K."/>
            <person name="Lee H.Y."/>
            <person name="Koo N."/>
            <person name="Hong Y."/>
            <person name="Kim R.W."/>
            <person name="Kang W.H."/>
            <person name="Huh J.H."/>
            <person name="Kang B.C."/>
            <person name="Yang T.J."/>
            <person name="Lee Y.H."/>
            <person name="Bennetzen J.L."/>
            <person name="Choi D."/>
        </authorList>
    </citation>
    <scope>NUCLEOTIDE SEQUENCE [LARGE SCALE GENOMIC DNA]</scope>
    <source>
        <strain evidence="9">cv. CM334</strain>
    </source>
</reference>
<dbReference type="PANTHER" id="PTHR43811">
    <property type="entry name" value="FKBP-TYPE PEPTIDYL-PROLYL CIS-TRANS ISOMERASE FKPA"/>
    <property type="match status" value="1"/>
</dbReference>
<evidence type="ECO:0000256" key="3">
    <source>
        <dbReference type="ARBA" id="ARBA00023110"/>
    </source>
</evidence>
<dbReference type="SUPFAM" id="SSF54403">
    <property type="entry name" value="Cystatin/monellin"/>
    <property type="match status" value="1"/>
</dbReference>
<evidence type="ECO:0000256" key="1">
    <source>
        <dbReference type="ARBA" id="ARBA00000971"/>
    </source>
</evidence>
<feature type="compositionally biased region" description="Basic and acidic residues" evidence="6">
    <location>
        <begin position="376"/>
        <end position="387"/>
    </location>
</feature>
<reference evidence="8 9" key="1">
    <citation type="journal article" date="2014" name="Nat. Genet.">
        <title>Genome sequence of the hot pepper provides insights into the evolution of pungency in Capsicum species.</title>
        <authorList>
            <person name="Kim S."/>
            <person name="Park M."/>
            <person name="Yeom S.I."/>
            <person name="Kim Y.M."/>
            <person name="Lee J.M."/>
            <person name="Lee H.A."/>
            <person name="Seo E."/>
            <person name="Choi J."/>
            <person name="Cheong K."/>
            <person name="Kim K.T."/>
            <person name="Jung K."/>
            <person name="Lee G.W."/>
            <person name="Oh S.K."/>
            <person name="Bae C."/>
            <person name="Kim S.B."/>
            <person name="Lee H.Y."/>
            <person name="Kim S.Y."/>
            <person name="Kim M.S."/>
            <person name="Kang B.C."/>
            <person name="Jo Y.D."/>
            <person name="Yang H.B."/>
            <person name="Jeong H.J."/>
            <person name="Kang W.H."/>
            <person name="Kwon J.K."/>
            <person name="Shin C."/>
            <person name="Lim J.Y."/>
            <person name="Park J.H."/>
            <person name="Huh J.H."/>
            <person name="Kim J.S."/>
            <person name="Kim B.D."/>
            <person name="Cohen O."/>
            <person name="Paran I."/>
            <person name="Suh M.C."/>
            <person name="Lee S.B."/>
            <person name="Kim Y.K."/>
            <person name="Shin Y."/>
            <person name="Noh S.J."/>
            <person name="Park J."/>
            <person name="Seo Y.S."/>
            <person name="Kwon S.Y."/>
            <person name="Kim H.A."/>
            <person name="Park J.M."/>
            <person name="Kim H.J."/>
            <person name="Choi S.B."/>
            <person name="Bosland P.W."/>
            <person name="Reeves G."/>
            <person name="Jo S.H."/>
            <person name="Lee B.W."/>
            <person name="Cho H.T."/>
            <person name="Choi H.S."/>
            <person name="Lee M.S."/>
            <person name="Yu Y."/>
            <person name="Do Choi Y."/>
            <person name="Park B.S."/>
            <person name="van Deynze A."/>
            <person name="Ashrafi H."/>
            <person name="Hill T."/>
            <person name="Kim W.T."/>
            <person name="Pai H.S."/>
            <person name="Ahn H.K."/>
            <person name="Yeam I."/>
            <person name="Giovannoni J.J."/>
            <person name="Rose J.K."/>
            <person name="Sorensen I."/>
            <person name="Lee S.J."/>
            <person name="Kim R.W."/>
            <person name="Choi I.Y."/>
            <person name="Choi B.S."/>
            <person name="Lim J.S."/>
            <person name="Lee Y.H."/>
            <person name="Choi D."/>
        </authorList>
    </citation>
    <scope>NUCLEOTIDE SEQUENCE [LARGE SCALE GENOMIC DNA]</scope>
    <source>
        <strain evidence="9">cv. CM334</strain>
    </source>
</reference>
<feature type="compositionally biased region" description="Basic and acidic residues" evidence="6">
    <location>
        <begin position="452"/>
        <end position="467"/>
    </location>
</feature>
<dbReference type="Pfam" id="PF00254">
    <property type="entry name" value="FKBP_C"/>
    <property type="match status" value="1"/>
</dbReference>
<dbReference type="EC" id="5.2.1.8" evidence="2 5"/>
<feature type="compositionally biased region" description="Basic and acidic residues" evidence="6">
    <location>
        <begin position="426"/>
        <end position="444"/>
    </location>
</feature>
<evidence type="ECO:0000256" key="6">
    <source>
        <dbReference type="SAM" id="MobiDB-lite"/>
    </source>
</evidence>